<evidence type="ECO:0000256" key="4">
    <source>
        <dbReference type="ARBA" id="ARBA00022695"/>
    </source>
</evidence>
<protein>
    <submittedName>
        <fullName evidence="9">DUF4433 domain-containing protein</fullName>
    </submittedName>
</protein>
<accession>A0A3L6ZQP9</accession>
<dbReference type="Proteomes" id="UP000270299">
    <property type="component" value="Unassembled WGS sequence"/>
</dbReference>
<keyword evidence="5 6" id="KW-0238">DNA-binding</keyword>
<proteinExistence type="inferred from homology"/>
<feature type="domain" description="DarT" evidence="8">
    <location>
        <begin position="120"/>
        <end position="325"/>
    </location>
</feature>
<feature type="compositionally biased region" description="Polar residues" evidence="7">
    <location>
        <begin position="1"/>
        <end position="13"/>
    </location>
</feature>
<evidence type="ECO:0000259" key="8">
    <source>
        <dbReference type="PROSITE" id="PS52018"/>
    </source>
</evidence>
<dbReference type="InterPro" id="IPR029494">
    <property type="entry name" value="DarT"/>
</dbReference>
<keyword evidence="2 6" id="KW-0328">Glycosyltransferase</keyword>
<dbReference type="GO" id="GO:0016779">
    <property type="term" value="F:nucleotidyltransferase activity"/>
    <property type="evidence" value="ECO:0007669"/>
    <property type="project" value="UniProtKB-UniRule"/>
</dbReference>
<comment type="catalytic activity">
    <reaction evidence="6">
        <text>a thymidine in DNA + NAD(+) = an N-(ADP-alpha-D-ribosyl)-thymidine in DNA + nicotinamide + H(+)</text>
        <dbReference type="Rhea" id="RHEA:71651"/>
        <dbReference type="Rhea" id="RHEA-COMP:13556"/>
        <dbReference type="Rhea" id="RHEA-COMP:18051"/>
        <dbReference type="ChEBI" id="CHEBI:15378"/>
        <dbReference type="ChEBI" id="CHEBI:17154"/>
        <dbReference type="ChEBI" id="CHEBI:57540"/>
        <dbReference type="ChEBI" id="CHEBI:137386"/>
        <dbReference type="ChEBI" id="CHEBI:191199"/>
    </reaction>
</comment>
<dbReference type="PROSITE" id="PS52018">
    <property type="entry name" value="DART"/>
    <property type="match status" value="1"/>
</dbReference>
<dbReference type="EMBL" id="RCUV01000011">
    <property type="protein sequence ID" value="RLP70263.1"/>
    <property type="molecule type" value="Genomic_DNA"/>
</dbReference>
<feature type="binding site" evidence="6">
    <location>
        <begin position="124"/>
        <end position="126"/>
    </location>
    <ligand>
        <name>NAD(+)</name>
        <dbReference type="ChEBI" id="CHEBI:57540"/>
    </ligand>
</feature>
<keyword evidence="1 6" id="KW-1277">Toxin-antitoxin system</keyword>
<name>A0A3L6ZQP9_9MICO</name>
<dbReference type="GO" id="GO:0003677">
    <property type="term" value="F:DNA binding"/>
    <property type="evidence" value="ECO:0007669"/>
    <property type="project" value="UniProtKB-UniRule"/>
</dbReference>
<evidence type="ECO:0000256" key="3">
    <source>
        <dbReference type="ARBA" id="ARBA00022679"/>
    </source>
</evidence>
<dbReference type="Pfam" id="PF14487">
    <property type="entry name" value="DarT"/>
    <property type="match status" value="1"/>
</dbReference>
<evidence type="ECO:0000256" key="1">
    <source>
        <dbReference type="ARBA" id="ARBA00022649"/>
    </source>
</evidence>
<feature type="binding site" evidence="6">
    <location>
        <position position="164"/>
    </location>
    <ligand>
        <name>NAD(+)</name>
        <dbReference type="ChEBI" id="CHEBI:57540"/>
    </ligand>
</feature>
<comment type="similarity">
    <text evidence="6">Belongs to the DarT ADP-ribosyltransferase family.</text>
</comment>
<comment type="caution">
    <text evidence="6">Lacks conserved residue(s) required for the propagation of feature annotation.</text>
</comment>
<keyword evidence="10" id="KW-1185">Reference proteome</keyword>
<evidence type="ECO:0000313" key="10">
    <source>
        <dbReference type="Proteomes" id="UP000270299"/>
    </source>
</evidence>
<evidence type="ECO:0000256" key="6">
    <source>
        <dbReference type="PROSITE-ProRule" id="PRU01362"/>
    </source>
</evidence>
<evidence type="ECO:0000256" key="5">
    <source>
        <dbReference type="ARBA" id="ARBA00023125"/>
    </source>
</evidence>
<gene>
    <name evidence="9" type="ORF">D9V29_10760</name>
</gene>
<evidence type="ECO:0000313" key="9">
    <source>
        <dbReference type="EMBL" id="RLP70263.1"/>
    </source>
</evidence>
<feature type="active site" evidence="6">
    <location>
        <position position="278"/>
    </location>
</feature>
<dbReference type="AlphaFoldDB" id="A0A3L6ZQP9"/>
<reference evidence="9 10" key="1">
    <citation type="submission" date="2018-10" db="EMBL/GenBank/DDBJ databases">
        <authorList>
            <person name="Li J."/>
        </authorList>
    </citation>
    <scope>NUCLEOTIDE SEQUENCE [LARGE SCALE GENOMIC DNA]</scope>
    <source>
        <strain evidence="9 10">CCTCC AB209002</strain>
    </source>
</reference>
<evidence type="ECO:0000256" key="7">
    <source>
        <dbReference type="SAM" id="MobiDB-lite"/>
    </source>
</evidence>
<feature type="region of interest" description="Disordered" evidence="7">
    <location>
        <begin position="1"/>
        <end position="27"/>
    </location>
</feature>
<keyword evidence="3 6" id="KW-0808">Transferase</keyword>
<comment type="caution">
    <text evidence="9">The sequence shown here is derived from an EMBL/GenBank/DDBJ whole genome shotgun (WGS) entry which is preliminary data.</text>
</comment>
<keyword evidence="4 6" id="KW-0548">Nucleotidyltransferase</keyword>
<dbReference type="GO" id="GO:0016757">
    <property type="term" value="F:glycosyltransferase activity"/>
    <property type="evidence" value="ECO:0007669"/>
    <property type="project" value="UniProtKB-UniRule"/>
</dbReference>
<feature type="region of interest" description="Disordered" evidence="7">
    <location>
        <begin position="85"/>
        <end position="110"/>
    </location>
</feature>
<sequence length="328" mass="34547">MQPSSVEPRTTCGSPAGACSSRRGNRLSVKQRNVEGVALPAVGSGERSHAREVFAVSVECKHGFEPGFCDTCFPKPAFVPEPKEPVKRVGRTRAPARTPGTPKAAPVSTTKLPTFNAGELRLYHVTHISNLPAILESGKLFAASGPDAATPVVDISSVENREARKTVFVAGQQDSPVSAFVPFFLSPDAALWRSIRSGNPDSRLAADVAEHSINDFVVLVTTIDAVSLEGVGALANVVVADGDAAGSLTPFAANSASAVRMLRKLRSDEEAEALLEAEVLVADAVPVDNIALIGVANVKVREAVKRMLAPTPFATKVAAYTPWFEAVE</sequence>
<organism evidence="9 10">
    <name type="scientific">Mycetocola manganoxydans</name>
    <dbReference type="NCBI Taxonomy" id="699879"/>
    <lineage>
        <taxon>Bacteria</taxon>
        <taxon>Bacillati</taxon>
        <taxon>Actinomycetota</taxon>
        <taxon>Actinomycetes</taxon>
        <taxon>Micrococcales</taxon>
        <taxon>Microbacteriaceae</taxon>
        <taxon>Mycetocola</taxon>
    </lineage>
</organism>
<evidence type="ECO:0000256" key="2">
    <source>
        <dbReference type="ARBA" id="ARBA00022676"/>
    </source>
</evidence>
<feature type="active site" description="Proton acceptor" evidence="6">
    <location>
        <position position="164"/>
    </location>
</feature>
<dbReference type="OrthoDB" id="9813972at2"/>